<evidence type="ECO:0000313" key="3">
    <source>
        <dbReference type="Proteomes" id="UP001279734"/>
    </source>
</evidence>
<dbReference type="Gene3D" id="1.10.10.10">
    <property type="entry name" value="Winged helix-like DNA-binding domain superfamily/Winged helix DNA-binding domain"/>
    <property type="match status" value="1"/>
</dbReference>
<dbReference type="InterPro" id="IPR036249">
    <property type="entry name" value="Thioredoxin-like_sf"/>
</dbReference>
<feature type="domain" description="DEP" evidence="1">
    <location>
        <begin position="343"/>
        <end position="416"/>
    </location>
</feature>
<dbReference type="InterPro" id="IPR036388">
    <property type="entry name" value="WH-like_DNA-bd_sf"/>
</dbReference>
<protein>
    <recommendedName>
        <fullName evidence="1">DEP domain-containing protein</fullName>
    </recommendedName>
</protein>
<dbReference type="AlphaFoldDB" id="A0AAD3Y008"/>
<dbReference type="SMART" id="SM00049">
    <property type="entry name" value="DEP"/>
    <property type="match status" value="1"/>
</dbReference>
<evidence type="ECO:0000313" key="2">
    <source>
        <dbReference type="EMBL" id="GMH23953.1"/>
    </source>
</evidence>
<evidence type="ECO:0000259" key="1">
    <source>
        <dbReference type="PROSITE" id="PS50186"/>
    </source>
</evidence>
<dbReference type="InterPro" id="IPR014025">
    <property type="entry name" value="Glutaredoxin_subgr"/>
</dbReference>
<dbReference type="GO" id="GO:0035556">
    <property type="term" value="P:intracellular signal transduction"/>
    <property type="evidence" value="ECO:0007669"/>
    <property type="project" value="InterPro"/>
</dbReference>
<dbReference type="SUPFAM" id="SSF46785">
    <property type="entry name" value="Winged helix' DNA-binding domain"/>
    <property type="match status" value="1"/>
</dbReference>
<organism evidence="2 3">
    <name type="scientific">Nepenthes gracilis</name>
    <name type="common">Slender pitcher plant</name>
    <dbReference type="NCBI Taxonomy" id="150966"/>
    <lineage>
        <taxon>Eukaryota</taxon>
        <taxon>Viridiplantae</taxon>
        <taxon>Streptophyta</taxon>
        <taxon>Embryophyta</taxon>
        <taxon>Tracheophyta</taxon>
        <taxon>Spermatophyta</taxon>
        <taxon>Magnoliopsida</taxon>
        <taxon>eudicotyledons</taxon>
        <taxon>Gunneridae</taxon>
        <taxon>Pentapetalae</taxon>
        <taxon>Caryophyllales</taxon>
        <taxon>Nepenthaceae</taxon>
        <taxon>Nepenthes</taxon>
    </lineage>
</organism>
<dbReference type="PANTHER" id="PTHR46361:SF1">
    <property type="entry name" value="F26K24.21 PROTEIN"/>
    <property type="match status" value="1"/>
</dbReference>
<dbReference type="CDD" id="cd04371">
    <property type="entry name" value="DEP"/>
    <property type="match status" value="1"/>
</dbReference>
<dbReference type="InterPro" id="IPR000591">
    <property type="entry name" value="DEP_dom"/>
</dbReference>
<gene>
    <name evidence="2" type="ORF">Nepgr_025796</name>
</gene>
<dbReference type="PROSITE" id="PS51354">
    <property type="entry name" value="GLUTAREDOXIN_2"/>
    <property type="match status" value="1"/>
</dbReference>
<dbReference type="InterPro" id="IPR002109">
    <property type="entry name" value="Glutaredoxin"/>
</dbReference>
<reference evidence="2" key="1">
    <citation type="submission" date="2023-05" db="EMBL/GenBank/DDBJ databases">
        <title>Nepenthes gracilis genome sequencing.</title>
        <authorList>
            <person name="Fukushima K."/>
        </authorList>
    </citation>
    <scope>NUCLEOTIDE SEQUENCE</scope>
    <source>
        <strain evidence="2">SING2019-196</strain>
    </source>
</reference>
<sequence length="691" mass="77829">MLQVIAESRTIDRETEILEGSRMGEKFDGGIICDQENSSVSEKDFTESSADESSNSYVEVDIDEATDIEIDKGEMVKENRDSECSMAEVSGEHQISEPAVGDDTEDVSPTRTEDVGVVHPHENLPKPVAPGGLLKSYSTGDVWPRQEKLSANFSIDVPSIGRFIRERSSRLSEAIAKRLNLEEDSSVTVFTVPGTRVIVRQRQKNEEGHLTYDASKDDIVPLLKGRVTFFSRSNCRDCRAVRSFLREIGLKYVEINVDVFPMRERELIERAGVSTVPQIFFNEKHVGGLVALNSLRNSGLLHQTLKTMLSPKCPDDAPAPPAYGFDDPEVEQTDEMAGIVAVLRQRMPIQDRLVRLRVVGNCFTGSDLVEVLIRHLDCGHDTAIEIGKELQRKHFIHHVFGENDFQDGNKTYRFLEHEPFIPKCFNFRGSVDDSVPKSAAAINQRLTKIMSAILESYASEDRHHVDYASINSSEEFRRYLNLVQGLHRVDIKMLSSNEKLAFFLNIHNAMAIHAMIKMGYPEGMIERKPLVTDFQYLIGGHSYSLSAIKNGILRSNRRPPYSLIKPFAAGDTRLKLVLPAVNPLIHFGLCDGTRSAPTVRFFTSQNVEAELRGATREFFQRGGLEVDLAKRTVYLTRIIKWFNVDFSSSDRETLKWLMNYVDASKAGLLTHLLSDGAVNIVYQNYNWSANF</sequence>
<dbReference type="Gene3D" id="3.40.30.10">
    <property type="entry name" value="Glutaredoxin"/>
    <property type="match status" value="1"/>
</dbReference>
<dbReference type="SUPFAM" id="SSF52833">
    <property type="entry name" value="Thioredoxin-like"/>
    <property type="match status" value="1"/>
</dbReference>
<name>A0AAD3Y008_NEPGR</name>
<keyword evidence="3" id="KW-1185">Reference proteome</keyword>
<dbReference type="InterPro" id="IPR006869">
    <property type="entry name" value="DUF547"/>
</dbReference>
<dbReference type="CDD" id="cd03027">
    <property type="entry name" value="GRX_DEP"/>
    <property type="match status" value="1"/>
</dbReference>
<dbReference type="Pfam" id="PF00462">
    <property type="entry name" value="Glutaredoxin"/>
    <property type="match status" value="1"/>
</dbReference>
<comment type="caution">
    <text evidence="2">The sequence shown here is derived from an EMBL/GenBank/DDBJ whole genome shotgun (WGS) entry which is preliminary data.</text>
</comment>
<dbReference type="PANTHER" id="PTHR46361">
    <property type="entry name" value="ELECTRON CARRIER/ PROTEIN DISULFIDE OXIDOREDUCTASE"/>
    <property type="match status" value="1"/>
</dbReference>
<dbReference type="Pfam" id="PF00610">
    <property type="entry name" value="DEP"/>
    <property type="match status" value="1"/>
</dbReference>
<accession>A0AAD3Y008</accession>
<dbReference type="PRINTS" id="PR00160">
    <property type="entry name" value="GLUTAREDOXIN"/>
</dbReference>
<dbReference type="Proteomes" id="UP001279734">
    <property type="component" value="Unassembled WGS sequence"/>
</dbReference>
<dbReference type="EMBL" id="BSYO01000027">
    <property type="protein sequence ID" value="GMH23953.1"/>
    <property type="molecule type" value="Genomic_DNA"/>
</dbReference>
<dbReference type="Pfam" id="PF04784">
    <property type="entry name" value="DUF547"/>
    <property type="match status" value="1"/>
</dbReference>
<proteinExistence type="predicted"/>
<dbReference type="PROSITE" id="PS50186">
    <property type="entry name" value="DEP"/>
    <property type="match status" value="1"/>
</dbReference>
<dbReference type="InterPro" id="IPR036390">
    <property type="entry name" value="WH_DNA-bd_sf"/>
</dbReference>